<evidence type="ECO:0000256" key="1">
    <source>
        <dbReference type="SAM" id="SignalP"/>
    </source>
</evidence>
<accession>A0A1Y2L4K2</accession>
<comment type="caution">
    <text evidence="2">The sequence shown here is derived from an EMBL/GenBank/DDBJ whole genome shotgun (WGS) entry which is preliminary data.</text>
</comment>
<reference evidence="2 3" key="1">
    <citation type="submission" date="2014-03" db="EMBL/GenBank/DDBJ databases">
        <title>The draft genome sequence of Thalassospira mesophila JCM 18969.</title>
        <authorList>
            <person name="Lai Q."/>
            <person name="Shao Z."/>
        </authorList>
    </citation>
    <scope>NUCLEOTIDE SEQUENCE [LARGE SCALE GENOMIC DNA]</scope>
    <source>
        <strain evidence="2 3">JCM 18969</strain>
    </source>
</reference>
<protein>
    <recommendedName>
        <fullName evidence="4">Lipoprotein</fullName>
    </recommendedName>
</protein>
<dbReference type="OrthoDB" id="8443104at2"/>
<feature type="signal peptide" evidence="1">
    <location>
        <begin position="1"/>
        <end position="26"/>
    </location>
</feature>
<evidence type="ECO:0000313" key="2">
    <source>
        <dbReference type="EMBL" id="OSQ40776.1"/>
    </source>
</evidence>
<feature type="chain" id="PRO_5011002392" description="Lipoprotein" evidence="1">
    <location>
        <begin position="27"/>
        <end position="184"/>
    </location>
</feature>
<dbReference type="EMBL" id="JFKA01000001">
    <property type="protein sequence ID" value="OSQ40776.1"/>
    <property type="molecule type" value="Genomic_DNA"/>
</dbReference>
<keyword evidence="3" id="KW-1185">Reference proteome</keyword>
<dbReference type="AlphaFoldDB" id="A0A1Y2L4K2"/>
<dbReference type="RefSeq" id="WP_085579427.1">
    <property type="nucleotide sequence ID" value="NZ_JFKA01000001.1"/>
</dbReference>
<dbReference type="STRING" id="1293891.TMES_03575"/>
<evidence type="ECO:0008006" key="4">
    <source>
        <dbReference type="Google" id="ProtNLM"/>
    </source>
</evidence>
<dbReference type="Proteomes" id="UP000193391">
    <property type="component" value="Unassembled WGS sequence"/>
</dbReference>
<name>A0A1Y2L4K2_9PROT</name>
<keyword evidence="1" id="KW-0732">Signal</keyword>
<proteinExistence type="predicted"/>
<sequence length="184" mass="20380">MTIACNLRRASALGVVLMAAGLAACGTDPFGETPVPACPRTFLPSDTAQITEFREKGRDLTDVVFEAGFEGYTGECSYDLEDKTLDILISPKFSARMGPAASDRSQHLQYFVALKNPGGEFVQKSVFDVDLTFPKDADRVRYTDEQVSLHVPLADVNYGPDYEIYMGFQLSHDQLDYNRTFANK</sequence>
<organism evidence="2 3">
    <name type="scientific">Thalassospira mesophila</name>
    <dbReference type="NCBI Taxonomy" id="1293891"/>
    <lineage>
        <taxon>Bacteria</taxon>
        <taxon>Pseudomonadati</taxon>
        <taxon>Pseudomonadota</taxon>
        <taxon>Alphaproteobacteria</taxon>
        <taxon>Rhodospirillales</taxon>
        <taxon>Thalassospiraceae</taxon>
        <taxon>Thalassospira</taxon>
    </lineage>
</organism>
<evidence type="ECO:0000313" key="3">
    <source>
        <dbReference type="Proteomes" id="UP000193391"/>
    </source>
</evidence>
<gene>
    <name evidence="2" type="ORF">TMES_03575</name>
</gene>